<reference evidence="4 5" key="1">
    <citation type="submission" date="2023-07" db="EMBL/GenBank/DDBJ databases">
        <title>Genomic Encyclopedia of Type Strains, Phase IV (KMG-IV): sequencing the most valuable type-strain genomes for metagenomic binning, comparative biology and taxonomic classification.</title>
        <authorList>
            <person name="Goeker M."/>
        </authorList>
    </citation>
    <scope>NUCLEOTIDE SEQUENCE [LARGE SCALE GENOMIC DNA]</scope>
    <source>
        <strain evidence="4 5">DSM 100301</strain>
    </source>
</reference>
<keyword evidence="2" id="KW-0812">Transmembrane</keyword>
<comment type="caution">
    <text evidence="4">The sequence shown here is derived from an EMBL/GenBank/DDBJ whole genome shotgun (WGS) entry which is preliminary data.</text>
</comment>
<feature type="transmembrane region" description="Helical" evidence="2">
    <location>
        <begin position="195"/>
        <end position="217"/>
    </location>
</feature>
<gene>
    <name evidence="4" type="ORF">QO005_001354</name>
</gene>
<evidence type="ECO:0000313" key="5">
    <source>
        <dbReference type="Proteomes" id="UP001235269"/>
    </source>
</evidence>
<dbReference type="Pfam" id="PF14219">
    <property type="entry name" value="DUF4328"/>
    <property type="match status" value="1"/>
</dbReference>
<feature type="transmembrane region" description="Helical" evidence="2">
    <location>
        <begin position="114"/>
        <end position="135"/>
    </location>
</feature>
<keyword evidence="2" id="KW-1133">Transmembrane helix</keyword>
<organism evidence="4 5">
    <name type="scientific">Rhizobium paknamense</name>
    <dbReference type="NCBI Taxonomy" id="1206817"/>
    <lineage>
        <taxon>Bacteria</taxon>
        <taxon>Pseudomonadati</taxon>
        <taxon>Pseudomonadota</taxon>
        <taxon>Alphaproteobacteria</taxon>
        <taxon>Hyphomicrobiales</taxon>
        <taxon>Rhizobiaceae</taxon>
        <taxon>Rhizobium/Agrobacterium group</taxon>
        <taxon>Rhizobium</taxon>
    </lineage>
</organism>
<feature type="transmembrane region" description="Helical" evidence="2">
    <location>
        <begin position="16"/>
        <end position="37"/>
    </location>
</feature>
<dbReference type="InterPro" id="IPR025565">
    <property type="entry name" value="DUF4328"/>
</dbReference>
<dbReference type="EMBL" id="JAUSWH010000003">
    <property type="protein sequence ID" value="MDQ0455024.1"/>
    <property type="molecule type" value="Genomic_DNA"/>
</dbReference>
<feature type="compositionally biased region" description="Basic and acidic residues" evidence="1">
    <location>
        <begin position="227"/>
        <end position="241"/>
    </location>
</feature>
<dbReference type="Proteomes" id="UP001235269">
    <property type="component" value="Unassembled WGS sequence"/>
</dbReference>
<protein>
    <recommendedName>
        <fullName evidence="3">DUF4328 domain-containing protein</fullName>
    </recommendedName>
</protein>
<dbReference type="RefSeq" id="WP_307157222.1">
    <property type="nucleotide sequence ID" value="NZ_JAUSWH010000003.1"/>
</dbReference>
<keyword evidence="2" id="KW-0472">Membrane</keyword>
<proteinExistence type="predicted"/>
<name>A0ABU0I9W2_9HYPH</name>
<sequence>MTLETLLTRLIWTRRVWLAAALLCGILHVIAVLIYLYGAWAQYVLMRNGLPGFAQVNMQMVRLVQFWGSQLDGVLQVARFLCFVITVVWVWFAGRFALAANPERKPRFGPWVTAASWFVPIVHFFVPPVALMDIVRATRVDPLLLGEAEPQNQSRDMVLLILVAHGLYIAAILSGRYMSALAGVAQGLPEIMLHVLHLAAGNSVVVLLWLVALDALLHRMSEAQETRLARGRLPDRQELPPRFEPPTI</sequence>
<evidence type="ECO:0000313" key="4">
    <source>
        <dbReference type="EMBL" id="MDQ0455024.1"/>
    </source>
</evidence>
<feature type="transmembrane region" description="Helical" evidence="2">
    <location>
        <begin position="77"/>
        <end position="94"/>
    </location>
</feature>
<evidence type="ECO:0000256" key="2">
    <source>
        <dbReference type="SAM" id="Phobius"/>
    </source>
</evidence>
<feature type="transmembrane region" description="Helical" evidence="2">
    <location>
        <begin position="156"/>
        <end position="175"/>
    </location>
</feature>
<evidence type="ECO:0000259" key="3">
    <source>
        <dbReference type="Pfam" id="PF14219"/>
    </source>
</evidence>
<keyword evidence="5" id="KW-1185">Reference proteome</keyword>
<accession>A0ABU0I9W2</accession>
<feature type="domain" description="DUF4328" evidence="3">
    <location>
        <begin position="77"/>
        <end position="212"/>
    </location>
</feature>
<feature type="region of interest" description="Disordered" evidence="1">
    <location>
        <begin position="227"/>
        <end position="248"/>
    </location>
</feature>
<evidence type="ECO:0000256" key="1">
    <source>
        <dbReference type="SAM" id="MobiDB-lite"/>
    </source>
</evidence>